<evidence type="ECO:0000259" key="3">
    <source>
        <dbReference type="Pfam" id="PF22664"/>
    </source>
</evidence>
<name>A0A439CNC3_9PEZI</name>
<evidence type="ECO:0000313" key="5">
    <source>
        <dbReference type="Proteomes" id="UP000286045"/>
    </source>
</evidence>
<dbReference type="AlphaFoldDB" id="A0A439CNC3"/>
<dbReference type="InterPro" id="IPR023213">
    <property type="entry name" value="CAT-like_dom_sf"/>
</dbReference>
<dbReference type="STRING" id="363999.A0A439CNC3"/>
<evidence type="ECO:0000256" key="1">
    <source>
        <dbReference type="ARBA" id="ARBA00022679"/>
    </source>
</evidence>
<dbReference type="InterPro" id="IPR050317">
    <property type="entry name" value="Plant_Fungal_Acyltransferase"/>
</dbReference>
<evidence type="ECO:0000256" key="2">
    <source>
        <dbReference type="SAM" id="MobiDB-lite"/>
    </source>
</evidence>
<organism evidence="4 5">
    <name type="scientific">Xylaria grammica</name>
    <dbReference type="NCBI Taxonomy" id="363999"/>
    <lineage>
        <taxon>Eukaryota</taxon>
        <taxon>Fungi</taxon>
        <taxon>Dikarya</taxon>
        <taxon>Ascomycota</taxon>
        <taxon>Pezizomycotina</taxon>
        <taxon>Sordariomycetes</taxon>
        <taxon>Xylariomycetidae</taxon>
        <taxon>Xylariales</taxon>
        <taxon>Xylariaceae</taxon>
        <taxon>Xylaria</taxon>
    </lineage>
</organism>
<sequence length="488" mass="53884">MAQSPKIRVGPMDNVMPRIYANVILSFRLNPGPFSTVHSVLEESLRRTCDELPVLRRKVFIAQPDGDSGATGALEVKEAVEWTPKLVFNDLSGVWPDYDDLVDSGFEQDALDGEILFPRGIYERDLYHHGVGAFLAQANFVEGGLILAFGIYHPLIDGHSGSLLMKLWAKHAKALQEGEGIGPALHFHPESADYGLVERIWKAENVEQPAEITLKTAPPETWRLVGLIPPLEPSEEPSEEPDLHSPPPKMRTTIFYVPATSFKALRAEANSGIQSSPNTANDALMAKLWRCIMKARSAAAGPSCVDYLPDKTSLLDLTLDGRVRFSPSLPSSYMGTLVFITTTEMSIEKLTSIDTPLAEIATAVRLSVDSVTSERMHEAFALARSLPDYGDSLRFPFATFAGAEACFTSWVGLSAFDISFGNVLFANEGRADYLRPPRREFDAFCRRCVILPMQASGGFEILITLKEEEMSLLERDPEFAQYAKVVCH</sequence>
<dbReference type="GO" id="GO:0016747">
    <property type="term" value="F:acyltransferase activity, transferring groups other than amino-acyl groups"/>
    <property type="evidence" value="ECO:0007669"/>
    <property type="project" value="TreeGrafter"/>
</dbReference>
<reference evidence="4 5" key="1">
    <citation type="submission" date="2018-12" db="EMBL/GenBank/DDBJ databases">
        <title>Draft genome sequence of Xylaria grammica IHI A82.</title>
        <authorList>
            <person name="Buettner E."/>
            <person name="Kellner H."/>
        </authorList>
    </citation>
    <scope>NUCLEOTIDE SEQUENCE [LARGE SCALE GENOMIC DNA]</scope>
    <source>
        <strain evidence="4 5">IHI A82</strain>
    </source>
</reference>
<feature type="domain" description="Trichothecene 3-O-acetyltransferase-like N-terminal" evidence="3">
    <location>
        <begin position="19"/>
        <end position="170"/>
    </location>
</feature>
<dbReference type="InterPro" id="IPR054710">
    <property type="entry name" value="Tri101-like_N"/>
</dbReference>
<gene>
    <name evidence="4" type="ORF">EKO27_g11446</name>
</gene>
<evidence type="ECO:0000313" key="4">
    <source>
        <dbReference type="EMBL" id="RWA03658.1"/>
    </source>
</evidence>
<dbReference type="PANTHER" id="PTHR31642">
    <property type="entry name" value="TRICHOTHECENE 3-O-ACETYLTRANSFERASE"/>
    <property type="match status" value="1"/>
</dbReference>
<dbReference type="Pfam" id="PF02458">
    <property type="entry name" value="Transferase"/>
    <property type="match status" value="1"/>
</dbReference>
<accession>A0A439CNC3</accession>
<dbReference type="Proteomes" id="UP000286045">
    <property type="component" value="Unassembled WGS sequence"/>
</dbReference>
<dbReference type="EMBL" id="RYZI01000729">
    <property type="protein sequence ID" value="RWA03658.1"/>
    <property type="molecule type" value="Genomic_DNA"/>
</dbReference>
<dbReference type="Pfam" id="PF22664">
    <property type="entry name" value="TRI-like_N"/>
    <property type="match status" value="1"/>
</dbReference>
<keyword evidence="1" id="KW-0808">Transferase</keyword>
<feature type="region of interest" description="Disordered" evidence="2">
    <location>
        <begin position="230"/>
        <end position="249"/>
    </location>
</feature>
<dbReference type="PANTHER" id="PTHR31642:SF310">
    <property type="entry name" value="FATTY ALCOHOL:CAFFEOYL-COA ACYLTRANSFERASE"/>
    <property type="match status" value="1"/>
</dbReference>
<dbReference type="Gene3D" id="3.30.559.10">
    <property type="entry name" value="Chloramphenicol acetyltransferase-like domain"/>
    <property type="match status" value="2"/>
</dbReference>
<proteinExistence type="predicted"/>
<comment type="caution">
    <text evidence="4">The sequence shown here is derived from an EMBL/GenBank/DDBJ whole genome shotgun (WGS) entry which is preliminary data.</text>
</comment>
<keyword evidence="5" id="KW-1185">Reference proteome</keyword>
<protein>
    <recommendedName>
        <fullName evidence="3">Trichothecene 3-O-acetyltransferase-like N-terminal domain-containing protein</fullName>
    </recommendedName>
</protein>